<comment type="similarity">
    <text evidence="4">Belongs to the flavoredoxin family.</text>
</comment>
<evidence type="ECO:0000259" key="5">
    <source>
        <dbReference type="SMART" id="SM00903"/>
    </source>
</evidence>
<dbReference type="AlphaFoldDB" id="A0A147F766"/>
<reference evidence="6 7" key="1">
    <citation type="journal article" date="2016" name="Front. Microbiol.">
        <title>Genomic Resource of Rice Seed Associated Bacteria.</title>
        <authorList>
            <person name="Midha S."/>
            <person name="Bansal K."/>
            <person name="Sharma S."/>
            <person name="Kumar N."/>
            <person name="Patil P.P."/>
            <person name="Chaudhry V."/>
            <person name="Patil P.B."/>
        </authorList>
    </citation>
    <scope>NUCLEOTIDE SEQUENCE [LARGE SCALE GENOMIC DNA]</scope>
    <source>
        <strain evidence="6 7">RSA3</strain>
    </source>
</reference>
<evidence type="ECO:0000256" key="4">
    <source>
        <dbReference type="ARBA" id="ARBA00038054"/>
    </source>
</evidence>
<dbReference type="GO" id="GO:0010181">
    <property type="term" value="F:FMN binding"/>
    <property type="evidence" value="ECO:0007669"/>
    <property type="project" value="InterPro"/>
</dbReference>
<comment type="cofactor">
    <cofactor evidence="1">
        <name>FMN</name>
        <dbReference type="ChEBI" id="CHEBI:58210"/>
    </cofactor>
</comment>
<dbReference type="InterPro" id="IPR012349">
    <property type="entry name" value="Split_barrel_FMN-bd"/>
</dbReference>
<keyword evidence="2" id="KW-0285">Flavoprotein</keyword>
<dbReference type="Gene3D" id="2.30.110.10">
    <property type="entry name" value="Electron Transport, Fmn-binding Protein, Chain A"/>
    <property type="match status" value="1"/>
</dbReference>
<evidence type="ECO:0000313" key="7">
    <source>
        <dbReference type="Proteomes" id="UP000072189"/>
    </source>
</evidence>
<protein>
    <submittedName>
        <fullName evidence="6">Flavin reductase domain-containing protein</fullName>
    </submittedName>
</protein>
<dbReference type="Pfam" id="PF01613">
    <property type="entry name" value="Flavin_Reduct"/>
    <property type="match status" value="1"/>
</dbReference>
<name>A0A147F766_MICTE</name>
<keyword evidence="3" id="KW-0288">FMN</keyword>
<gene>
    <name evidence="6" type="ORF">RSA3_09950</name>
</gene>
<dbReference type="SMART" id="SM00903">
    <property type="entry name" value="Flavin_Reduct"/>
    <property type="match status" value="1"/>
</dbReference>
<feature type="domain" description="Flavin reductase like" evidence="5">
    <location>
        <begin position="21"/>
        <end position="173"/>
    </location>
</feature>
<dbReference type="PATRIC" id="fig|2033.7.peg.2742"/>
<dbReference type="PANTHER" id="PTHR33798:SF5">
    <property type="entry name" value="FLAVIN REDUCTASE LIKE DOMAIN-CONTAINING PROTEIN"/>
    <property type="match status" value="1"/>
</dbReference>
<comment type="caution">
    <text evidence="6">The sequence shown here is derived from an EMBL/GenBank/DDBJ whole genome shotgun (WGS) entry which is preliminary data.</text>
</comment>
<dbReference type="Proteomes" id="UP000072189">
    <property type="component" value="Unassembled WGS sequence"/>
</dbReference>
<organism evidence="6 7">
    <name type="scientific">Microbacterium testaceum</name>
    <name type="common">Aureobacterium testaceum</name>
    <name type="synonym">Brevibacterium testaceum</name>
    <dbReference type="NCBI Taxonomy" id="2033"/>
    <lineage>
        <taxon>Bacteria</taxon>
        <taxon>Bacillati</taxon>
        <taxon>Actinomycetota</taxon>
        <taxon>Actinomycetes</taxon>
        <taxon>Micrococcales</taxon>
        <taxon>Microbacteriaceae</taxon>
        <taxon>Microbacterium</taxon>
    </lineage>
</organism>
<dbReference type="EMBL" id="LDRV01000060">
    <property type="protein sequence ID" value="KTS11555.1"/>
    <property type="molecule type" value="Genomic_DNA"/>
</dbReference>
<dbReference type="PANTHER" id="PTHR33798">
    <property type="entry name" value="FLAVOPROTEIN OXYGENASE"/>
    <property type="match status" value="1"/>
</dbReference>
<evidence type="ECO:0000256" key="3">
    <source>
        <dbReference type="ARBA" id="ARBA00022643"/>
    </source>
</evidence>
<evidence type="ECO:0000256" key="1">
    <source>
        <dbReference type="ARBA" id="ARBA00001917"/>
    </source>
</evidence>
<dbReference type="SUPFAM" id="SSF50475">
    <property type="entry name" value="FMN-binding split barrel"/>
    <property type="match status" value="1"/>
</dbReference>
<dbReference type="GO" id="GO:0016646">
    <property type="term" value="F:oxidoreductase activity, acting on the CH-NH group of donors, NAD or NADP as acceptor"/>
    <property type="evidence" value="ECO:0007669"/>
    <property type="project" value="UniProtKB-ARBA"/>
</dbReference>
<sequence length="208" mass="23116">MHEVDDVDALTPYERYKLMASLVVPRPIAWVTTLGPTGIPNAAPFSMFAMVGEDPPLLMVSIDRLPDGARKDTAVNIDATGEFVVHLVDRPLVESMDATSVRHPPEVDELAERGIATVPAASVRPPVIAEAPVALECELWSRMDIPSREIYFGRVRRLRTRPGLVDRKRMRVRLADYAPVARFGASFYTTTRERFTLTGEPTTDIDSL</sequence>
<evidence type="ECO:0000313" key="6">
    <source>
        <dbReference type="EMBL" id="KTS11555.1"/>
    </source>
</evidence>
<dbReference type="InterPro" id="IPR002563">
    <property type="entry name" value="Flavin_Rdtase-like_dom"/>
</dbReference>
<accession>A0A147F766</accession>
<dbReference type="RefSeq" id="WP_058614238.1">
    <property type="nucleotide sequence ID" value="NZ_LDRV01000060.1"/>
</dbReference>
<proteinExistence type="inferred from homology"/>
<evidence type="ECO:0000256" key="2">
    <source>
        <dbReference type="ARBA" id="ARBA00022630"/>
    </source>
</evidence>